<gene>
    <name evidence="1" type="ORF">XIS1_1680152</name>
</gene>
<evidence type="ECO:0000313" key="2">
    <source>
        <dbReference type="Proteomes" id="UP000196435"/>
    </source>
</evidence>
<dbReference type="AlphaFoldDB" id="A0A1N6MVM4"/>
<proteinExistence type="predicted"/>
<organism evidence="1 2">
    <name type="scientific">Xenorhabdus innexi</name>
    <dbReference type="NCBI Taxonomy" id="290109"/>
    <lineage>
        <taxon>Bacteria</taxon>
        <taxon>Pseudomonadati</taxon>
        <taxon>Pseudomonadota</taxon>
        <taxon>Gammaproteobacteria</taxon>
        <taxon>Enterobacterales</taxon>
        <taxon>Morganellaceae</taxon>
        <taxon>Xenorhabdus</taxon>
    </lineage>
</organism>
<dbReference type="Proteomes" id="UP000196435">
    <property type="component" value="Unassembled WGS sequence"/>
</dbReference>
<dbReference type="EMBL" id="FTLG01000077">
    <property type="protein sequence ID" value="SIP72915.1"/>
    <property type="molecule type" value="Genomic_DNA"/>
</dbReference>
<accession>A0A1N6MVM4</accession>
<sequence length="56" mass="6918">MYTDELMIFFGNLIDSWNKKILFSSHLNNDIQIKRFKLKILYYFFENKVAMIKCKY</sequence>
<evidence type="ECO:0000313" key="1">
    <source>
        <dbReference type="EMBL" id="SIP72915.1"/>
    </source>
</evidence>
<protein>
    <submittedName>
        <fullName evidence="1">Uncharacterized protein</fullName>
    </submittedName>
</protein>
<name>A0A1N6MVM4_9GAMM</name>
<reference evidence="2" key="1">
    <citation type="submission" date="2016-12" db="EMBL/GenBank/DDBJ databases">
        <authorList>
            <person name="Gaudriault S."/>
        </authorList>
    </citation>
    <scope>NUCLEOTIDE SEQUENCE [LARGE SCALE GENOMIC DNA]</scope>
    <source>
        <strain evidence="2">HGB1681 (deposited as PTA-6826 in the American Type Culture Collection)</strain>
    </source>
</reference>